<keyword evidence="4" id="KW-1133">Transmembrane helix</keyword>
<keyword evidence="2" id="KW-0456">Lyase</keyword>
<gene>
    <name evidence="5" type="primary">ADCY1_1</name>
    <name evidence="5" type="ORF">P7K49_025003</name>
</gene>
<feature type="compositionally biased region" description="Gly residues" evidence="3">
    <location>
        <begin position="1"/>
        <end position="19"/>
    </location>
</feature>
<sequence>MAGAPRGGGGGGGGAGEPGGAERAAGPSRRRGLRACDEEFACPELEALFRGYTLRLEQAATLKALAVLSLLAGALALAELLGAPGPAPGLAKGSHPVHCVLFLALLVVTNVRSLQVPQLQQVGQLALLFSLTFALLCCPFALGGPARGSAGAAGGPAAAEQGVWQLLLVTFVSYALLPVRSLLAIGFGLVVAASHLLVTATLVPAKRPRLWRTAAGGDTEAPTGGVFKVTPASWERSRGCHPPAKALFRVAIRKAPLGVKCGEGRQVWRKIWPRSGSW</sequence>
<dbReference type="EMBL" id="JASSZA010000012">
    <property type="protein sequence ID" value="KAK2095969.1"/>
    <property type="molecule type" value="Genomic_DNA"/>
</dbReference>
<feature type="transmembrane region" description="Helical" evidence="4">
    <location>
        <begin position="125"/>
        <end position="142"/>
    </location>
</feature>
<feature type="region of interest" description="Disordered" evidence="3">
    <location>
        <begin position="1"/>
        <end position="28"/>
    </location>
</feature>
<dbReference type="PANTHER" id="PTHR45627">
    <property type="entry name" value="ADENYLATE CYCLASE TYPE 1"/>
    <property type="match status" value="1"/>
</dbReference>
<feature type="transmembrane region" description="Helical" evidence="4">
    <location>
        <begin position="64"/>
        <end position="83"/>
    </location>
</feature>
<evidence type="ECO:0000256" key="4">
    <source>
        <dbReference type="SAM" id="Phobius"/>
    </source>
</evidence>
<evidence type="ECO:0000313" key="6">
    <source>
        <dbReference type="Proteomes" id="UP001266305"/>
    </source>
</evidence>
<evidence type="ECO:0000256" key="1">
    <source>
        <dbReference type="ARBA" id="ARBA00022741"/>
    </source>
</evidence>
<proteinExistence type="predicted"/>
<keyword evidence="4" id="KW-0472">Membrane</keyword>
<keyword evidence="6" id="KW-1185">Reference proteome</keyword>
<evidence type="ECO:0000256" key="3">
    <source>
        <dbReference type="SAM" id="MobiDB-lite"/>
    </source>
</evidence>
<keyword evidence="4" id="KW-0812">Transmembrane</keyword>
<organism evidence="5 6">
    <name type="scientific">Saguinus oedipus</name>
    <name type="common">Cotton-top tamarin</name>
    <name type="synonym">Oedipomidas oedipus</name>
    <dbReference type="NCBI Taxonomy" id="9490"/>
    <lineage>
        <taxon>Eukaryota</taxon>
        <taxon>Metazoa</taxon>
        <taxon>Chordata</taxon>
        <taxon>Craniata</taxon>
        <taxon>Vertebrata</taxon>
        <taxon>Euteleostomi</taxon>
        <taxon>Mammalia</taxon>
        <taxon>Eutheria</taxon>
        <taxon>Euarchontoglires</taxon>
        <taxon>Primates</taxon>
        <taxon>Haplorrhini</taxon>
        <taxon>Platyrrhini</taxon>
        <taxon>Cebidae</taxon>
        <taxon>Callitrichinae</taxon>
        <taxon>Saguinus</taxon>
    </lineage>
</organism>
<feature type="transmembrane region" description="Helical" evidence="4">
    <location>
        <begin position="95"/>
        <end position="113"/>
    </location>
</feature>
<evidence type="ECO:0000313" key="5">
    <source>
        <dbReference type="EMBL" id="KAK2095969.1"/>
    </source>
</evidence>
<dbReference type="PANTHER" id="PTHR45627:SF26">
    <property type="entry name" value="ADENYLATE CYCLASE TYPE 1"/>
    <property type="match status" value="1"/>
</dbReference>
<evidence type="ECO:0000256" key="2">
    <source>
        <dbReference type="ARBA" id="ARBA00023239"/>
    </source>
</evidence>
<feature type="transmembrane region" description="Helical" evidence="4">
    <location>
        <begin position="182"/>
        <end position="203"/>
    </location>
</feature>
<keyword evidence="1" id="KW-0547">Nucleotide-binding</keyword>
<dbReference type="Proteomes" id="UP001266305">
    <property type="component" value="Unassembled WGS sequence"/>
</dbReference>
<reference evidence="5 6" key="1">
    <citation type="submission" date="2023-05" db="EMBL/GenBank/DDBJ databases">
        <title>B98-5 Cell Line De Novo Hybrid Assembly: An Optical Mapping Approach.</title>
        <authorList>
            <person name="Kananen K."/>
            <person name="Auerbach J.A."/>
            <person name="Kautto E."/>
            <person name="Blachly J.S."/>
        </authorList>
    </citation>
    <scope>NUCLEOTIDE SEQUENCE [LARGE SCALE GENOMIC DNA]</scope>
    <source>
        <strain evidence="5">B95-8</strain>
        <tissue evidence="5">Cell line</tissue>
    </source>
</reference>
<name>A0ABQ9UFV4_SAGOE</name>
<protein>
    <submittedName>
        <fullName evidence="5">Adenylate cyclase type 1</fullName>
    </submittedName>
</protein>
<comment type="caution">
    <text evidence="5">The sequence shown here is derived from an EMBL/GenBank/DDBJ whole genome shotgun (WGS) entry which is preliminary data.</text>
</comment>
<accession>A0ABQ9UFV4</accession>